<keyword evidence="2" id="KW-1185">Reference proteome</keyword>
<comment type="caution">
    <text evidence="1">The sequence shown here is derived from an EMBL/GenBank/DDBJ whole genome shotgun (WGS) entry which is preliminary data.</text>
</comment>
<dbReference type="Proteomes" id="UP001189429">
    <property type="component" value="Unassembled WGS sequence"/>
</dbReference>
<protein>
    <recommendedName>
        <fullName evidence="3">Methyltransferase FkbM domain-containing protein</fullName>
    </recommendedName>
</protein>
<gene>
    <name evidence="1" type="ORF">PCOR1329_LOCUS57727</name>
</gene>
<sequence>MRLTFSCLLPAKNRKIISAAACETDREEATLYTSVQAATRDSFDRHYVSRHSDMKQRKVRCMSMASVLAAAEATASDVDVVILDAEGSDLKLLDALLRLPGFRPLLVRFPCCFGWEARGVPDELGPAMSDLSGRGYDVFLDGGNVLAVHERVGESLQDSRGSFRY</sequence>
<evidence type="ECO:0000313" key="1">
    <source>
        <dbReference type="EMBL" id="CAK0872185.1"/>
    </source>
</evidence>
<reference evidence="1" key="1">
    <citation type="submission" date="2023-10" db="EMBL/GenBank/DDBJ databases">
        <authorList>
            <person name="Chen Y."/>
            <person name="Shah S."/>
            <person name="Dougan E. K."/>
            <person name="Thang M."/>
            <person name="Chan C."/>
        </authorList>
    </citation>
    <scope>NUCLEOTIDE SEQUENCE [LARGE SCALE GENOMIC DNA]</scope>
</reference>
<evidence type="ECO:0008006" key="3">
    <source>
        <dbReference type="Google" id="ProtNLM"/>
    </source>
</evidence>
<proteinExistence type="predicted"/>
<name>A0ABN9VJF2_9DINO</name>
<evidence type="ECO:0000313" key="2">
    <source>
        <dbReference type="Proteomes" id="UP001189429"/>
    </source>
</evidence>
<organism evidence="1 2">
    <name type="scientific">Prorocentrum cordatum</name>
    <dbReference type="NCBI Taxonomy" id="2364126"/>
    <lineage>
        <taxon>Eukaryota</taxon>
        <taxon>Sar</taxon>
        <taxon>Alveolata</taxon>
        <taxon>Dinophyceae</taxon>
        <taxon>Prorocentrales</taxon>
        <taxon>Prorocentraceae</taxon>
        <taxon>Prorocentrum</taxon>
    </lineage>
</organism>
<accession>A0ABN9VJF2</accession>
<dbReference type="EMBL" id="CAUYUJ010017145">
    <property type="protein sequence ID" value="CAK0872185.1"/>
    <property type="molecule type" value="Genomic_DNA"/>
</dbReference>